<keyword evidence="2 4" id="KW-0808">Transferase</keyword>
<sequence>MDFLATHLPPVPARVLDAGCGDGRLADELRGRGYDVTAIDIDPTLARPGVLTADVCDFRGGPYDAVLFVLSLHHVHDLGRAVEAAAALLAPGGRLLVDEFAHERAGTAIADRFYDAPGSLARWRAEHRELHTGTAMVDAVAARFGITLLESVPYLYRYLEDESLRGSESVLGLRLAAVPAPA</sequence>
<gene>
    <name evidence="4" type="ORF">SAMN04488561_3173</name>
</gene>
<dbReference type="EMBL" id="FNUC01000003">
    <property type="protein sequence ID" value="SEE88629.1"/>
    <property type="molecule type" value="Genomic_DNA"/>
</dbReference>
<dbReference type="AlphaFoldDB" id="A0A1H5MGY1"/>
<dbReference type="RefSeq" id="WP_171906752.1">
    <property type="nucleotide sequence ID" value="NZ_FNUC01000003.1"/>
</dbReference>
<reference evidence="5" key="1">
    <citation type="submission" date="2016-10" db="EMBL/GenBank/DDBJ databases">
        <authorList>
            <person name="Varghese N."/>
            <person name="Submissions S."/>
        </authorList>
    </citation>
    <scope>NUCLEOTIDE SEQUENCE [LARGE SCALE GENOMIC DNA]</scope>
    <source>
        <strain evidence="5">DSM 45237</strain>
    </source>
</reference>
<keyword evidence="5" id="KW-1185">Reference proteome</keyword>
<accession>A0A1H5MGY1</accession>
<dbReference type="CDD" id="cd02440">
    <property type="entry name" value="AdoMet_MTases"/>
    <property type="match status" value="1"/>
</dbReference>
<dbReference type="Gene3D" id="3.40.50.150">
    <property type="entry name" value="Vaccinia Virus protein VP39"/>
    <property type="match status" value="1"/>
</dbReference>
<dbReference type="GO" id="GO:0032259">
    <property type="term" value="P:methylation"/>
    <property type="evidence" value="ECO:0007669"/>
    <property type="project" value="UniProtKB-KW"/>
</dbReference>
<evidence type="ECO:0000256" key="2">
    <source>
        <dbReference type="ARBA" id="ARBA00022679"/>
    </source>
</evidence>
<dbReference type="PANTHER" id="PTHR43464:SF19">
    <property type="entry name" value="UBIQUINONE BIOSYNTHESIS O-METHYLTRANSFERASE, MITOCHONDRIAL"/>
    <property type="match status" value="1"/>
</dbReference>
<dbReference type="Pfam" id="PF13489">
    <property type="entry name" value="Methyltransf_23"/>
    <property type="match status" value="1"/>
</dbReference>
<protein>
    <submittedName>
        <fullName evidence="4">Methyltransferase domain-containing protein</fullName>
    </submittedName>
</protein>
<proteinExistence type="predicted"/>
<keyword evidence="3" id="KW-0949">S-adenosyl-L-methionine</keyword>
<evidence type="ECO:0000313" key="5">
    <source>
        <dbReference type="Proteomes" id="UP000181980"/>
    </source>
</evidence>
<evidence type="ECO:0000313" key="4">
    <source>
        <dbReference type="EMBL" id="SEE88629.1"/>
    </source>
</evidence>
<dbReference type="PANTHER" id="PTHR43464">
    <property type="entry name" value="METHYLTRANSFERASE"/>
    <property type="match status" value="1"/>
</dbReference>
<dbReference type="STRING" id="561176.SAMN04488561_3173"/>
<keyword evidence="1 4" id="KW-0489">Methyltransferase</keyword>
<dbReference type="Proteomes" id="UP000181980">
    <property type="component" value="Unassembled WGS sequence"/>
</dbReference>
<name>A0A1H5MGY1_9ACTN</name>
<dbReference type="InterPro" id="IPR029063">
    <property type="entry name" value="SAM-dependent_MTases_sf"/>
</dbReference>
<evidence type="ECO:0000256" key="3">
    <source>
        <dbReference type="ARBA" id="ARBA00022691"/>
    </source>
</evidence>
<dbReference type="SUPFAM" id="SSF53335">
    <property type="entry name" value="S-adenosyl-L-methionine-dependent methyltransferases"/>
    <property type="match status" value="1"/>
</dbReference>
<dbReference type="GO" id="GO:0008168">
    <property type="term" value="F:methyltransferase activity"/>
    <property type="evidence" value="ECO:0007669"/>
    <property type="project" value="UniProtKB-KW"/>
</dbReference>
<organism evidence="4 5">
    <name type="scientific">Jiangella alba</name>
    <dbReference type="NCBI Taxonomy" id="561176"/>
    <lineage>
        <taxon>Bacteria</taxon>
        <taxon>Bacillati</taxon>
        <taxon>Actinomycetota</taxon>
        <taxon>Actinomycetes</taxon>
        <taxon>Jiangellales</taxon>
        <taxon>Jiangellaceae</taxon>
        <taxon>Jiangella</taxon>
    </lineage>
</organism>
<evidence type="ECO:0000256" key="1">
    <source>
        <dbReference type="ARBA" id="ARBA00022603"/>
    </source>
</evidence>